<dbReference type="AlphaFoldDB" id="A0A0P1H582"/>
<dbReference type="EMBL" id="CYSR01000002">
    <property type="protein sequence ID" value="CUH98019.1"/>
    <property type="molecule type" value="Genomic_DNA"/>
</dbReference>
<dbReference type="CDD" id="cd02980">
    <property type="entry name" value="TRX_Fd_family"/>
    <property type="match status" value="1"/>
</dbReference>
<organism evidence="1 2">
    <name type="scientific">Leisingera aquaemixtae</name>
    <dbReference type="NCBI Taxonomy" id="1396826"/>
    <lineage>
        <taxon>Bacteria</taxon>
        <taxon>Pseudomonadati</taxon>
        <taxon>Pseudomonadota</taxon>
        <taxon>Alphaproteobacteria</taxon>
        <taxon>Rhodobacterales</taxon>
        <taxon>Roseobacteraceae</taxon>
        <taxon>Leisingera</taxon>
    </lineage>
</organism>
<dbReference type="SUPFAM" id="SSF52833">
    <property type="entry name" value="Thioredoxin-like"/>
    <property type="match status" value="1"/>
</dbReference>
<dbReference type="STRING" id="1396826.PHA8399_00124"/>
<evidence type="ECO:0000313" key="1">
    <source>
        <dbReference type="EMBL" id="CUH98019.1"/>
    </source>
</evidence>
<name>A0A0P1H582_9RHOB</name>
<dbReference type="InterPro" id="IPR012863">
    <property type="entry name" value="DUF1636"/>
</dbReference>
<dbReference type="InterPro" id="IPR036249">
    <property type="entry name" value="Thioredoxin-like_sf"/>
</dbReference>
<accession>A0A0P1H582</accession>
<evidence type="ECO:0000313" key="2">
    <source>
        <dbReference type="Proteomes" id="UP000051326"/>
    </source>
</evidence>
<reference evidence="1 2" key="1">
    <citation type="submission" date="2015-09" db="EMBL/GenBank/DDBJ databases">
        <authorList>
            <consortium name="Swine Surveillance"/>
        </authorList>
    </citation>
    <scope>NUCLEOTIDE SEQUENCE [LARGE SCALE GENOMIC DNA]</scope>
    <source>
        <strain evidence="1 2">CECT 8399</strain>
    </source>
</reference>
<protein>
    <submittedName>
        <fullName evidence="1">Putative metal-binding protein</fullName>
    </submittedName>
</protein>
<dbReference type="Pfam" id="PF07845">
    <property type="entry name" value="DUF1636"/>
    <property type="match status" value="1"/>
</dbReference>
<proteinExistence type="predicted"/>
<gene>
    <name evidence="1" type="ORF">PHA8399_00124</name>
</gene>
<sequence length="136" mass="14327">MADDMAGKTASTPGPVTLTVCLTCRREGADPEGARPGAILHAALAEAGMPEGVALRGVECLSSCKRGCAVALIGGAERWTYVYGDLDPDQHVPEILEGAAAYAATADGVVPWRERPQTFRKQSVARIPPAKFFSEE</sequence>
<dbReference type="RefSeq" id="WP_058284282.1">
    <property type="nucleotide sequence ID" value="NZ_CYSR01000002.1"/>
</dbReference>
<dbReference type="Proteomes" id="UP000051326">
    <property type="component" value="Unassembled WGS sequence"/>
</dbReference>